<dbReference type="Gene3D" id="1.20.1250.20">
    <property type="entry name" value="MFS general substrate transporter like domains"/>
    <property type="match status" value="1"/>
</dbReference>
<feature type="transmembrane region" description="Helical" evidence="6">
    <location>
        <begin position="378"/>
        <end position="395"/>
    </location>
</feature>
<dbReference type="Proteomes" id="UP000247233">
    <property type="component" value="Unassembled WGS sequence"/>
</dbReference>
<feature type="transmembrane region" description="Helical" evidence="6">
    <location>
        <begin position="438"/>
        <end position="460"/>
    </location>
</feature>
<evidence type="ECO:0000256" key="4">
    <source>
        <dbReference type="ARBA" id="ARBA00022989"/>
    </source>
</evidence>
<feature type="transmembrane region" description="Helical" evidence="6">
    <location>
        <begin position="273"/>
        <end position="293"/>
    </location>
</feature>
<dbReference type="GeneID" id="37063757"/>
<comment type="subcellular location">
    <subcellularLocation>
        <location evidence="1">Membrane</location>
        <topology evidence="1">Multi-pass membrane protein</topology>
    </subcellularLocation>
</comment>
<evidence type="ECO:0000313" key="9">
    <source>
        <dbReference type="Proteomes" id="UP000247233"/>
    </source>
</evidence>
<feature type="transmembrane region" description="Helical" evidence="6">
    <location>
        <begin position="353"/>
        <end position="371"/>
    </location>
</feature>
<keyword evidence="9" id="KW-1185">Reference proteome</keyword>
<evidence type="ECO:0000256" key="3">
    <source>
        <dbReference type="ARBA" id="ARBA00022692"/>
    </source>
</evidence>
<dbReference type="GO" id="GO:0022857">
    <property type="term" value="F:transmembrane transporter activity"/>
    <property type="evidence" value="ECO:0007669"/>
    <property type="project" value="InterPro"/>
</dbReference>
<evidence type="ECO:0000256" key="6">
    <source>
        <dbReference type="SAM" id="Phobius"/>
    </source>
</evidence>
<proteinExistence type="inferred from homology"/>
<name>A0A317UXU4_9EURO</name>
<feature type="transmembrane region" description="Helical" evidence="6">
    <location>
        <begin position="199"/>
        <end position="219"/>
    </location>
</feature>
<dbReference type="InterPro" id="IPR020846">
    <property type="entry name" value="MFS_dom"/>
</dbReference>
<dbReference type="PROSITE" id="PS50850">
    <property type="entry name" value="MFS"/>
    <property type="match status" value="1"/>
</dbReference>
<dbReference type="AlphaFoldDB" id="A0A317UXU4"/>
<dbReference type="Pfam" id="PF07690">
    <property type="entry name" value="MFS_1"/>
    <property type="match status" value="1"/>
</dbReference>
<evidence type="ECO:0000256" key="5">
    <source>
        <dbReference type="ARBA" id="ARBA00023136"/>
    </source>
</evidence>
<comment type="similarity">
    <text evidence="2">Belongs to the major facilitator superfamily. TCR/Tet family.</text>
</comment>
<feature type="transmembrane region" description="Helical" evidence="6">
    <location>
        <begin position="313"/>
        <end position="333"/>
    </location>
</feature>
<dbReference type="RefSeq" id="XP_025394740.1">
    <property type="nucleotide sequence ID" value="XM_025541520.1"/>
</dbReference>
<feature type="transmembrane region" description="Helical" evidence="6">
    <location>
        <begin position="168"/>
        <end position="187"/>
    </location>
</feature>
<dbReference type="PANTHER" id="PTHR23501:SF193">
    <property type="entry name" value="MULTIDRUG TRANSPORTER, PUTATIVE (AFU_ORTHOLOGUE AFUA_8G00940)-RELATED"/>
    <property type="match status" value="1"/>
</dbReference>
<evidence type="ECO:0000313" key="8">
    <source>
        <dbReference type="EMBL" id="PWY66101.1"/>
    </source>
</evidence>
<feature type="transmembrane region" description="Helical" evidence="6">
    <location>
        <begin position="240"/>
        <end position="261"/>
    </location>
</feature>
<feature type="transmembrane region" description="Helical" evidence="6">
    <location>
        <begin position="407"/>
        <end position="426"/>
    </location>
</feature>
<comment type="caution">
    <text evidence="8">The sequence shown here is derived from an EMBL/GenBank/DDBJ whole genome shotgun (WGS) entry which is preliminary data.</text>
</comment>
<evidence type="ECO:0000256" key="1">
    <source>
        <dbReference type="ARBA" id="ARBA00004141"/>
    </source>
</evidence>
<evidence type="ECO:0000256" key="2">
    <source>
        <dbReference type="ARBA" id="ARBA00007520"/>
    </source>
</evidence>
<dbReference type="OrthoDB" id="10021397at2759"/>
<protein>
    <submittedName>
        <fullName evidence="8">Putative transporter</fullName>
    </submittedName>
</protein>
<reference evidence="8 9" key="1">
    <citation type="submission" date="2016-12" db="EMBL/GenBank/DDBJ databases">
        <title>The genomes of Aspergillus section Nigri reveals drivers in fungal speciation.</title>
        <authorList>
            <consortium name="DOE Joint Genome Institute"/>
            <person name="Vesth T.C."/>
            <person name="Nybo J."/>
            <person name="Theobald S."/>
            <person name="Brandl J."/>
            <person name="Frisvad J.C."/>
            <person name="Nielsen K.F."/>
            <person name="Lyhne E.K."/>
            <person name="Kogle M.E."/>
            <person name="Kuo A."/>
            <person name="Riley R."/>
            <person name="Clum A."/>
            <person name="Nolan M."/>
            <person name="Lipzen A."/>
            <person name="Salamov A."/>
            <person name="Henrissat B."/>
            <person name="Wiebenga A."/>
            <person name="De Vries R.P."/>
            <person name="Grigoriev I.V."/>
            <person name="Mortensen U.H."/>
            <person name="Andersen M.R."/>
            <person name="Baker S.E."/>
        </authorList>
    </citation>
    <scope>NUCLEOTIDE SEQUENCE [LARGE SCALE GENOMIC DNA]</scope>
    <source>
        <strain evidence="8 9">CBS 117.55</strain>
    </source>
</reference>
<dbReference type="VEuPathDB" id="FungiDB:BO70DRAFT_346022"/>
<dbReference type="InterPro" id="IPR036259">
    <property type="entry name" value="MFS_trans_sf"/>
</dbReference>
<organism evidence="8 9">
    <name type="scientific">Aspergillus heteromorphus CBS 117.55</name>
    <dbReference type="NCBI Taxonomy" id="1448321"/>
    <lineage>
        <taxon>Eukaryota</taxon>
        <taxon>Fungi</taxon>
        <taxon>Dikarya</taxon>
        <taxon>Ascomycota</taxon>
        <taxon>Pezizomycotina</taxon>
        <taxon>Eurotiomycetes</taxon>
        <taxon>Eurotiomycetidae</taxon>
        <taxon>Eurotiales</taxon>
        <taxon>Aspergillaceae</taxon>
        <taxon>Aspergillus</taxon>
        <taxon>Aspergillus subgen. Circumdati</taxon>
    </lineage>
</organism>
<keyword evidence="4 6" id="KW-1133">Transmembrane helix</keyword>
<keyword evidence="5 6" id="KW-0472">Membrane</keyword>
<sequence length="565" mass="59969">MSASDRTSESEISDVEKATTAETLKEVSASNAAGSSALTGLPLYTVLVGLGLALFLGAMDMAMLGTAVPSITSTFHTTADIGWYGAAYPLTMSSIQLLAGKIYAQFPQKLVFLVFFGLFMLGSLLCGVATTSPMFIVGRAIAGAGAAGVLSGTLAIVSAVVPLDKQSLILGLMMSLVGTAVVLGPVISGLLTDHTTWRWCFYLNLPCGGVTLLALILFFRPPKRPARATPLSLAQLIKKLDLAGCLVFIPAVVMLLLALQWGGDGSTAHAWDSATIIGLFCGAGVSLILFLVWEHYQGDDAMLPLKFFKDLTIIASCLYGFALLGGYVVVGYYLPEWFQIIKGANPQTSAVMLLPNVITNFISKAVIGIIVNKTGYFNPWLFFGAGVLAIGSGLETNFHPSTPRPNWIGYQILQGAALGIIQAPTLGVQLALAKQKHLIPVALSLVIFFQYFGSSIMLSISETIFQNLLRPALVSKAGMTDAQVQQYVAAGNSEVRKLTDQIDPDRLGVVLEVYNDAIAGVMWLSTAAALFGFLVSFGFPWKSLKAQTEENNKEAAEAEVAAAEA</sequence>
<evidence type="ECO:0000259" key="7">
    <source>
        <dbReference type="PROSITE" id="PS50850"/>
    </source>
</evidence>
<feature type="transmembrane region" description="Helical" evidence="6">
    <location>
        <begin position="81"/>
        <end position="98"/>
    </location>
</feature>
<dbReference type="EMBL" id="MSFL01000047">
    <property type="protein sequence ID" value="PWY66101.1"/>
    <property type="molecule type" value="Genomic_DNA"/>
</dbReference>
<dbReference type="InterPro" id="IPR011701">
    <property type="entry name" value="MFS"/>
</dbReference>
<feature type="transmembrane region" description="Helical" evidence="6">
    <location>
        <begin position="110"/>
        <end position="130"/>
    </location>
</feature>
<feature type="domain" description="Major facilitator superfamily (MFS) profile" evidence="7">
    <location>
        <begin position="46"/>
        <end position="544"/>
    </location>
</feature>
<accession>A0A317UXU4</accession>
<feature type="transmembrane region" description="Helical" evidence="6">
    <location>
        <begin position="136"/>
        <end position="161"/>
    </location>
</feature>
<dbReference type="Gene3D" id="1.20.1720.10">
    <property type="entry name" value="Multidrug resistance protein D"/>
    <property type="match status" value="1"/>
</dbReference>
<feature type="transmembrane region" description="Helical" evidence="6">
    <location>
        <begin position="41"/>
        <end position="61"/>
    </location>
</feature>
<feature type="transmembrane region" description="Helical" evidence="6">
    <location>
        <begin position="517"/>
        <end position="539"/>
    </location>
</feature>
<gene>
    <name evidence="8" type="ORF">BO70DRAFT_346022</name>
</gene>
<keyword evidence="3 6" id="KW-0812">Transmembrane</keyword>
<dbReference type="PANTHER" id="PTHR23501">
    <property type="entry name" value="MAJOR FACILITATOR SUPERFAMILY"/>
    <property type="match status" value="1"/>
</dbReference>
<dbReference type="GO" id="GO:0005886">
    <property type="term" value="C:plasma membrane"/>
    <property type="evidence" value="ECO:0007669"/>
    <property type="project" value="TreeGrafter"/>
</dbReference>
<dbReference type="SUPFAM" id="SSF103473">
    <property type="entry name" value="MFS general substrate transporter"/>
    <property type="match status" value="1"/>
</dbReference>